<sequence length="173" mass="19491">MTGLGTRDIDFTPFARALDKQALTEVQLTWIEKRYEQWLRFGRVAGEQIVSRHTCIKRFRPGAVFALMRWNANNYGTVHSRIDIVQALARGEAFTTVPFVRPGGELLLSVTGWPKVEKVLRAIDAVETAGVDPCDASPDHWRHVSARIAVGAQPRLYGKDRHEAWLKRTALGL</sequence>
<dbReference type="EMBL" id="FVZE01000020">
    <property type="protein sequence ID" value="SLK12566.1"/>
    <property type="molecule type" value="Genomic_DNA"/>
</dbReference>
<dbReference type="RefSeq" id="WP_079732068.1">
    <property type="nucleotide sequence ID" value="NZ_FVZE01000020.1"/>
</dbReference>
<protein>
    <recommendedName>
        <fullName evidence="3">DUF2840 domain-containing protein</fullName>
    </recommendedName>
</protein>
<dbReference type="InterPro" id="IPR021263">
    <property type="entry name" value="DUF2840"/>
</dbReference>
<dbReference type="Proteomes" id="UP000190989">
    <property type="component" value="Unassembled WGS sequence"/>
</dbReference>
<dbReference type="Pfam" id="PF11000">
    <property type="entry name" value="DUF2840"/>
    <property type="match status" value="1"/>
</dbReference>
<name>A0A1U6IX35_9SPHN</name>
<proteinExistence type="predicted"/>
<dbReference type="STRING" id="428990.SAMN06295987_12015"/>
<organism evidence="1 2">
    <name type="scientific">Novosphingobium mathurense</name>
    <dbReference type="NCBI Taxonomy" id="428990"/>
    <lineage>
        <taxon>Bacteria</taxon>
        <taxon>Pseudomonadati</taxon>
        <taxon>Pseudomonadota</taxon>
        <taxon>Alphaproteobacteria</taxon>
        <taxon>Sphingomonadales</taxon>
        <taxon>Sphingomonadaceae</taxon>
        <taxon>Novosphingobium</taxon>
    </lineage>
</organism>
<evidence type="ECO:0000313" key="1">
    <source>
        <dbReference type="EMBL" id="SLK12566.1"/>
    </source>
</evidence>
<accession>A0A1U6IX35</accession>
<evidence type="ECO:0008006" key="3">
    <source>
        <dbReference type="Google" id="ProtNLM"/>
    </source>
</evidence>
<keyword evidence="2" id="KW-1185">Reference proteome</keyword>
<dbReference type="AlphaFoldDB" id="A0A1U6IX35"/>
<gene>
    <name evidence="1" type="ORF">SAMN06295987_12015</name>
</gene>
<evidence type="ECO:0000313" key="2">
    <source>
        <dbReference type="Proteomes" id="UP000190989"/>
    </source>
</evidence>
<reference evidence="2" key="1">
    <citation type="submission" date="2017-02" db="EMBL/GenBank/DDBJ databases">
        <authorList>
            <person name="Varghese N."/>
            <person name="Submissions S."/>
        </authorList>
    </citation>
    <scope>NUCLEOTIDE SEQUENCE [LARGE SCALE GENOMIC DNA]</scope>
    <source>
        <strain evidence="2">SM117</strain>
    </source>
</reference>